<dbReference type="InterPro" id="IPR029026">
    <property type="entry name" value="tRNA_m1G_MTases_N"/>
</dbReference>
<feature type="domain" description="tRNA/rRNA methyltransferase SpoU type" evidence="3">
    <location>
        <begin position="117"/>
        <end position="252"/>
    </location>
</feature>
<reference evidence="4" key="1">
    <citation type="journal article" date="2022" name="Front. Microbiol.">
        <title>New perspectives on an old grouping: The genomic and phenotypic variability of Oxalobacter formigenes and the implications for calcium oxalate stone prevention.</title>
        <authorList>
            <person name="Chmiel J.A."/>
            <person name="Carr C."/>
            <person name="Stuivenberg G.A."/>
            <person name="Venema R."/>
            <person name="Chanyi R.M."/>
            <person name="Al K.F."/>
            <person name="Giguere D."/>
            <person name="Say H."/>
            <person name="Akouris P.P."/>
            <person name="Dominguez Romero S.A."/>
            <person name="Kwong A."/>
            <person name="Tai V."/>
            <person name="Koval S.F."/>
            <person name="Razvi H."/>
            <person name="Bjazevic J."/>
            <person name="Burton J.P."/>
        </authorList>
    </citation>
    <scope>NUCLEOTIDE SEQUENCE</scope>
    <source>
        <strain evidence="4">WoOx3</strain>
    </source>
</reference>
<dbReference type="Gene3D" id="3.40.1280.10">
    <property type="match status" value="1"/>
</dbReference>
<dbReference type="EMBL" id="CP098242">
    <property type="protein sequence ID" value="WAW10525.1"/>
    <property type="molecule type" value="Genomic_DNA"/>
</dbReference>
<gene>
    <name evidence="4" type="ORF">NB640_02370</name>
</gene>
<dbReference type="Proteomes" id="UP001156215">
    <property type="component" value="Chromosome"/>
</dbReference>
<sequence length="261" mass="28622">MKLITSRNNVLYREIRQLAGSAQARRKSARTILDGVHLCQAYLEYIGNPIFCVVNESSKNQPEIAEIFEASQVRGVSCIILRDFLYETVSQVEEGVGVLFVIEPPVYPVPEKMTQTAVLLDRIQDPGNLGSILRSASAAGIGDVFCSRGTAAAWSPRVLRAGMGAHFLVRIHENIDLEKLVDVSGVPVVAMVPTAKDRIYDFDLRQPLAWLFGHEGQGVSDTLQSKARVMLKIPHAGKQDSLNVAACAAVCFFEQLRQKAG</sequence>
<dbReference type="KEGG" id="ovb:NB640_02370"/>
<dbReference type="SUPFAM" id="SSF55315">
    <property type="entry name" value="L30e-like"/>
    <property type="match status" value="1"/>
</dbReference>
<name>A0A9E9LZJ1_9BURK</name>
<evidence type="ECO:0000256" key="2">
    <source>
        <dbReference type="ARBA" id="ARBA00022679"/>
    </source>
</evidence>
<dbReference type="CDD" id="cd18095">
    <property type="entry name" value="SpoU-like_rRNA-MTase"/>
    <property type="match status" value="1"/>
</dbReference>
<keyword evidence="2" id="KW-0808">Transferase</keyword>
<dbReference type="RefSeq" id="WP_269309542.1">
    <property type="nucleotide sequence ID" value="NZ_CP098242.1"/>
</dbReference>
<dbReference type="AlphaFoldDB" id="A0A9E9LZJ1"/>
<proteinExistence type="predicted"/>
<accession>A0A9E9LZJ1</accession>
<protein>
    <submittedName>
        <fullName evidence="4">RNA methyltransferase</fullName>
    </submittedName>
</protein>
<dbReference type="InterPro" id="IPR029028">
    <property type="entry name" value="Alpha/beta_knot_MTases"/>
</dbReference>
<dbReference type="GO" id="GO:0008173">
    <property type="term" value="F:RNA methyltransferase activity"/>
    <property type="evidence" value="ECO:0007669"/>
    <property type="project" value="InterPro"/>
</dbReference>
<evidence type="ECO:0000259" key="3">
    <source>
        <dbReference type="Pfam" id="PF00588"/>
    </source>
</evidence>
<dbReference type="PANTHER" id="PTHR43191:SF2">
    <property type="entry name" value="RRNA METHYLTRANSFERASE 3, MITOCHONDRIAL"/>
    <property type="match status" value="1"/>
</dbReference>
<dbReference type="SUPFAM" id="SSF75217">
    <property type="entry name" value="alpha/beta knot"/>
    <property type="match status" value="1"/>
</dbReference>
<dbReference type="InterPro" id="IPR001537">
    <property type="entry name" value="SpoU_MeTrfase"/>
</dbReference>
<dbReference type="Gene3D" id="3.30.1330.30">
    <property type="match status" value="1"/>
</dbReference>
<organism evidence="4 5">
    <name type="scientific">Oxalobacter vibrioformis</name>
    <dbReference type="NCBI Taxonomy" id="933080"/>
    <lineage>
        <taxon>Bacteria</taxon>
        <taxon>Pseudomonadati</taxon>
        <taxon>Pseudomonadota</taxon>
        <taxon>Betaproteobacteria</taxon>
        <taxon>Burkholderiales</taxon>
        <taxon>Oxalobacteraceae</taxon>
        <taxon>Oxalobacter</taxon>
    </lineage>
</organism>
<dbReference type="PANTHER" id="PTHR43191">
    <property type="entry name" value="RRNA METHYLTRANSFERASE 3"/>
    <property type="match status" value="1"/>
</dbReference>
<keyword evidence="5" id="KW-1185">Reference proteome</keyword>
<dbReference type="InterPro" id="IPR029064">
    <property type="entry name" value="Ribosomal_eL30-like_sf"/>
</dbReference>
<dbReference type="GO" id="GO:0003723">
    <property type="term" value="F:RNA binding"/>
    <property type="evidence" value="ECO:0007669"/>
    <property type="project" value="InterPro"/>
</dbReference>
<dbReference type="GO" id="GO:0032259">
    <property type="term" value="P:methylation"/>
    <property type="evidence" value="ECO:0007669"/>
    <property type="project" value="UniProtKB-KW"/>
</dbReference>
<evidence type="ECO:0000313" key="5">
    <source>
        <dbReference type="Proteomes" id="UP001156215"/>
    </source>
</evidence>
<dbReference type="InterPro" id="IPR051259">
    <property type="entry name" value="rRNA_Methyltransferase"/>
</dbReference>
<dbReference type="GO" id="GO:0006396">
    <property type="term" value="P:RNA processing"/>
    <property type="evidence" value="ECO:0007669"/>
    <property type="project" value="InterPro"/>
</dbReference>
<dbReference type="Pfam" id="PF00588">
    <property type="entry name" value="SpoU_methylase"/>
    <property type="match status" value="1"/>
</dbReference>
<keyword evidence="1 4" id="KW-0489">Methyltransferase</keyword>
<evidence type="ECO:0000256" key="1">
    <source>
        <dbReference type="ARBA" id="ARBA00022603"/>
    </source>
</evidence>
<evidence type="ECO:0000313" key="4">
    <source>
        <dbReference type="EMBL" id="WAW10525.1"/>
    </source>
</evidence>